<dbReference type="OrthoDB" id="6140809at2759"/>
<dbReference type="OMA" id="FRPEDHM"/>
<sequence>MSASKKLKLEEDKTTVSGFVQNVSPIRTSRTNSRYFNAVVQTKRNEFNRIACFDVSKHSVLTDASRAQTPLKLSDVQLVPSRIDSSKSEVLLNYKTKIEVCRTLDFNYKKSPDDDDKTGEKVKTLAEVQATPEHNKVAVEVRVLSVSQQTVQVVRESPIKRQEITVADSTAAMKLTIWEDLVSKLEVDKSYKILHLSTRLFQNAKSITSTKQTTISQIPDIINCAPAIDSDVITKEGKITQAGLTLSYLCDNCKSKVDFSNQKFVRCQSCKLKMTKESLHRSISGTLCFSSGYEKYKLTIFSSVLLTLATTNNLDSDDSEVLEEYLLSNSFKISFSQDNKTVLDIKLFVPNT</sequence>
<accession>A0A8W8IH46</accession>
<dbReference type="Gene3D" id="2.40.50.140">
    <property type="entry name" value="Nucleic acid-binding proteins"/>
    <property type="match status" value="1"/>
</dbReference>
<name>A0A8W8IH46_MAGGI</name>
<dbReference type="InterPro" id="IPR012340">
    <property type="entry name" value="NA-bd_OB-fold"/>
</dbReference>
<dbReference type="Proteomes" id="UP000005408">
    <property type="component" value="Unassembled WGS sequence"/>
</dbReference>
<organism evidence="1 2">
    <name type="scientific">Magallana gigas</name>
    <name type="common">Pacific oyster</name>
    <name type="synonym">Crassostrea gigas</name>
    <dbReference type="NCBI Taxonomy" id="29159"/>
    <lineage>
        <taxon>Eukaryota</taxon>
        <taxon>Metazoa</taxon>
        <taxon>Spiralia</taxon>
        <taxon>Lophotrochozoa</taxon>
        <taxon>Mollusca</taxon>
        <taxon>Bivalvia</taxon>
        <taxon>Autobranchia</taxon>
        <taxon>Pteriomorphia</taxon>
        <taxon>Ostreida</taxon>
        <taxon>Ostreoidea</taxon>
        <taxon>Ostreidae</taxon>
        <taxon>Magallana</taxon>
    </lineage>
</organism>
<dbReference type="RefSeq" id="XP_065933409.1">
    <property type="nucleotide sequence ID" value="XM_066077337.1"/>
</dbReference>
<evidence type="ECO:0000313" key="1">
    <source>
        <dbReference type="EnsemblMetazoa" id="G14267.1:cds"/>
    </source>
</evidence>
<reference evidence="1" key="1">
    <citation type="submission" date="2022-08" db="UniProtKB">
        <authorList>
            <consortium name="EnsemblMetazoa"/>
        </authorList>
    </citation>
    <scope>IDENTIFICATION</scope>
    <source>
        <strain evidence="1">05x7-T-G4-1.051#20</strain>
    </source>
</reference>
<protein>
    <submittedName>
        <fullName evidence="1">Uncharacterized protein</fullName>
    </submittedName>
</protein>
<dbReference type="GeneID" id="136273160"/>
<dbReference type="SUPFAM" id="SSF50249">
    <property type="entry name" value="Nucleic acid-binding proteins"/>
    <property type="match status" value="1"/>
</dbReference>
<evidence type="ECO:0000313" key="2">
    <source>
        <dbReference type="Proteomes" id="UP000005408"/>
    </source>
</evidence>
<proteinExistence type="predicted"/>
<dbReference type="EnsemblMetazoa" id="G14267.1">
    <property type="protein sequence ID" value="G14267.1:cds"/>
    <property type="gene ID" value="G14267"/>
</dbReference>
<dbReference type="AlphaFoldDB" id="A0A8W8IH46"/>
<dbReference type="KEGG" id="crg:136273160"/>
<keyword evidence="2" id="KW-1185">Reference proteome</keyword>